<protein>
    <submittedName>
        <fullName evidence="1">Uncharacterized protein</fullName>
    </submittedName>
</protein>
<name>A0ACB8R5B3_9AGAM</name>
<reference evidence="1" key="2">
    <citation type="journal article" date="2022" name="New Phytol.">
        <title>Evolutionary transition to the ectomycorrhizal habit in the genomes of a hyperdiverse lineage of mushroom-forming fungi.</title>
        <authorList>
            <person name="Looney B."/>
            <person name="Miyauchi S."/>
            <person name="Morin E."/>
            <person name="Drula E."/>
            <person name="Courty P.E."/>
            <person name="Kohler A."/>
            <person name="Kuo A."/>
            <person name="LaButti K."/>
            <person name="Pangilinan J."/>
            <person name="Lipzen A."/>
            <person name="Riley R."/>
            <person name="Andreopoulos W."/>
            <person name="He G."/>
            <person name="Johnson J."/>
            <person name="Nolan M."/>
            <person name="Tritt A."/>
            <person name="Barry K.W."/>
            <person name="Grigoriev I.V."/>
            <person name="Nagy L.G."/>
            <person name="Hibbett D."/>
            <person name="Henrissat B."/>
            <person name="Matheny P.B."/>
            <person name="Labbe J."/>
            <person name="Martin F.M."/>
        </authorList>
    </citation>
    <scope>NUCLEOTIDE SEQUENCE</scope>
    <source>
        <strain evidence="1">FP105234-sp</strain>
    </source>
</reference>
<sequence>MPASWKWRKEETAWLAEASEKEFAERELAPPKAVDYSLDNISARITKLYEEHFKDAHQGESEDDYQARVKKSHKNKNRKVRRIVGETDEECRQRLAACPTRIRGYLDGQSARYREALLAAPQITRLPPVAAPAGSAWKVFQSADCTHRDKPVIQPGESPATYQKRVSAAYHALSADDIKALEALGAEEAAPSNSSSELERQKKAAGMIEAITRQAQHWYEETGWVGLYIAGGPLEGGRTVAHILPIGKTPQKEDFEQWLVRRTPDWTSQHIRIELLAFMEKIFGNRPGVDTTVAPPVSDTVTIDSPLNDMDTAPDTALASDTTPAADTALAVADTATDDSPLNDMDTAPDTAPASDTTPAAATALAVADTATVDSPLNDMDTAPDTAPASATATDDSPLNDMDTAPDTAPVCDTSTLPEAGPDGPIATDTSETQSSPVMLTEAQPTASHNNRKGAKKRKSAAHGPTVAPAKKPRTSEKQGTTKKPRTSEKQGTTKKPRTNVPAAVPTAPPVNRPGARVRKASDRAAGRELQTLAEREEAERVLVQAQREAIAPRGAKAGVRGKTTPKGCGK</sequence>
<organism evidence="1 2">
    <name type="scientific">Auriscalpium vulgare</name>
    <dbReference type="NCBI Taxonomy" id="40419"/>
    <lineage>
        <taxon>Eukaryota</taxon>
        <taxon>Fungi</taxon>
        <taxon>Dikarya</taxon>
        <taxon>Basidiomycota</taxon>
        <taxon>Agaricomycotina</taxon>
        <taxon>Agaricomycetes</taxon>
        <taxon>Russulales</taxon>
        <taxon>Auriscalpiaceae</taxon>
        <taxon>Auriscalpium</taxon>
    </lineage>
</organism>
<proteinExistence type="predicted"/>
<evidence type="ECO:0000313" key="2">
    <source>
        <dbReference type="Proteomes" id="UP000814033"/>
    </source>
</evidence>
<keyword evidence="2" id="KW-1185">Reference proteome</keyword>
<gene>
    <name evidence="1" type="ORF">FA95DRAFT_1612692</name>
</gene>
<accession>A0ACB8R5B3</accession>
<evidence type="ECO:0000313" key="1">
    <source>
        <dbReference type="EMBL" id="KAI0039289.1"/>
    </source>
</evidence>
<dbReference type="Proteomes" id="UP000814033">
    <property type="component" value="Unassembled WGS sequence"/>
</dbReference>
<dbReference type="EMBL" id="MU276326">
    <property type="protein sequence ID" value="KAI0039289.1"/>
    <property type="molecule type" value="Genomic_DNA"/>
</dbReference>
<reference evidence="1" key="1">
    <citation type="submission" date="2021-02" db="EMBL/GenBank/DDBJ databases">
        <authorList>
            <consortium name="DOE Joint Genome Institute"/>
            <person name="Ahrendt S."/>
            <person name="Looney B.P."/>
            <person name="Miyauchi S."/>
            <person name="Morin E."/>
            <person name="Drula E."/>
            <person name="Courty P.E."/>
            <person name="Chicoki N."/>
            <person name="Fauchery L."/>
            <person name="Kohler A."/>
            <person name="Kuo A."/>
            <person name="Labutti K."/>
            <person name="Pangilinan J."/>
            <person name="Lipzen A."/>
            <person name="Riley R."/>
            <person name="Andreopoulos W."/>
            <person name="He G."/>
            <person name="Johnson J."/>
            <person name="Barry K.W."/>
            <person name="Grigoriev I.V."/>
            <person name="Nagy L."/>
            <person name="Hibbett D."/>
            <person name="Henrissat B."/>
            <person name="Matheny P.B."/>
            <person name="Labbe J."/>
            <person name="Martin F."/>
        </authorList>
    </citation>
    <scope>NUCLEOTIDE SEQUENCE</scope>
    <source>
        <strain evidence="1">FP105234-sp</strain>
    </source>
</reference>
<comment type="caution">
    <text evidence="1">The sequence shown here is derived from an EMBL/GenBank/DDBJ whole genome shotgun (WGS) entry which is preliminary data.</text>
</comment>